<protein>
    <recommendedName>
        <fullName evidence="3">Lipoprotein</fullName>
    </recommendedName>
</protein>
<evidence type="ECO:0000313" key="1">
    <source>
        <dbReference type="EMBL" id="TDR89906.1"/>
    </source>
</evidence>
<dbReference type="EMBL" id="SNZR01000013">
    <property type="protein sequence ID" value="TDR89906.1"/>
    <property type="molecule type" value="Genomic_DNA"/>
</dbReference>
<comment type="caution">
    <text evidence="1">The sequence shown here is derived from an EMBL/GenBank/DDBJ whole genome shotgun (WGS) entry which is preliminary data.</text>
</comment>
<accession>A0A4R7C0K5</accession>
<evidence type="ECO:0000313" key="2">
    <source>
        <dbReference type="Proteomes" id="UP000295122"/>
    </source>
</evidence>
<keyword evidence="2" id="KW-1185">Reference proteome</keyword>
<dbReference type="PROSITE" id="PS51257">
    <property type="entry name" value="PROKAR_LIPOPROTEIN"/>
    <property type="match status" value="1"/>
</dbReference>
<evidence type="ECO:0008006" key="3">
    <source>
        <dbReference type="Google" id="ProtNLM"/>
    </source>
</evidence>
<organism evidence="1 2">
    <name type="scientific">Enterovirga rhinocerotis</name>
    <dbReference type="NCBI Taxonomy" id="1339210"/>
    <lineage>
        <taxon>Bacteria</taxon>
        <taxon>Pseudomonadati</taxon>
        <taxon>Pseudomonadota</taxon>
        <taxon>Alphaproteobacteria</taxon>
        <taxon>Hyphomicrobiales</taxon>
        <taxon>Methylobacteriaceae</taxon>
        <taxon>Enterovirga</taxon>
    </lineage>
</organism>
<sequence>MASKGGGMMARYAAGVAVVVLAGGLAGCMTEKASLPSSSSPVAGGAYQTIPSDGLVGRWGLASYRDEKDRARTTAMARSQCRNAYVIKKGPTDGVMMHVADDPKLYELALKRSGDGKTYLGFAAPPGDRQDREVLEMSSNEMTMRFVDPDANTRYGTFIYVRC</sequence>
<gene>
    <name evidence="1" type="ORF">EV668_2742</name>
</gene>
<reference evidence="1 2" key="1">
    <citation type="submission" date="2019-03" db="EMBL/GenBank/DDBJ databases">
        <title>Genomic Encyclopedia of Type Strains, Phase IV (KMG-IV): sequencing the most valuable type-strain genomes for metagenomic binning, comparative biology and taxonomic classification.</title>
        <authorList>
            <person name="Goeker M."/>
        </authorList>
    </citation>
    <scope>NUCLEOTIDE SEQUENCE [LARGE SCALE GENOMIC DNA]</scope>
    <source>
        <strain evidence="1 2">DSM 25903</strain>
    </source>
</reference>
<dbReference type="AlphaFoldDB" id="A0A4R7C0K5"/>
<dbReference type="Proteomes" id="UP000295122">
    <property type="component" value="Unassembled WGS sequence"/>
</dbReference>
<proteinExistence type="predicted"/>
<name>A0A4R7C0K5_9HYPH</name>